<comment type="caution">
    <text evidence="1">The sequence shown here is derived from an EMBL/GenBank/DDBJ whole genome shotgun (WGS) entry which is preliminary data.</text>
</comment>
<keyword evidence="2" id="KW-1185">Reference proteome</keyword>
<reference evidence="1 2" key="2">
    <citation type="submission" date="2019-08" db="EMBL/GenBank/DDBJ databases">
        <authorList>
            <person name="Henke P."/>
        </authorList>
    </citation>
    <scope>NUCLEOTIDE SEQUENCE [LARGE SCALE GENOMIC DNA]</scope>
    <source>
        <strain evidence="1">Phe10_nw2017</strain>
    </source>
</reference>
<reference evidence="1 2" key="1">
    <citation type="submission" date="2019-08" db="EMBL/GenBank/DDBJ databases">
        <title>100 year-old enigma solved: identification of Planctomyces bekefii, the type genus and species of the phylum Planctomycetes.</title>
        <authorList>
            <person name="Svetlana D.N."/>
            <person name="Overmann J."/>
        </authorList>
    </citation>
    <scope>NUCLEOTIDE SEQUENCE [LARGE SCALE GENOMIC DNA]</scope>
    <source>
        <strain evidence="1">Phe10_nw2017</strain>
    </source>
</reference>
<name>A0A5C6M5U1_9PLAN</name>
<protein>
    <submittedName>
        <fullName evidence="1">Uncharacterized protein</fullName>
    </submittedName>
</protein>
<proteinExistence type="predicted"/>
<dbReference type="Proteomes" id="UP000321083">
    <property type="component" value="Unassembled WGS sequence"/>
</dbReference>
<dbReference type="EMBL" id="SRHE01000298">
    <property type="protein sequence ID" value="TWW09362.1"/>
    <property type="molecule type" value="Genomic_DNA"/>
</dbReference>
<feature type="non-terminal residue" evidence="1">
    <location>
        <position position="1"/>
    </location>
</feature>
<evidence type="ECO:0000313" key="2">
    <source>
        <dbReference type="Proteomes" id="UP000321083"/>
    </source>
</evidence>
<gene>
    <name evidence="1" type="ORF">E3A20_15050</name>
</gene>
<sequence>RAALELLYAIETHAGSAQSRWLSASLPPLSEAEAVQLAESSSVSEAVGGVDFWGGDFCCGCRGGSGG</sequence>
<dbReference type="AlphaFoldDB" id="A0A5C6M5U1"/>
<evidence type="ECO:0000313" key="1">
    <source>
        <dbReference type="EMBL" id="TWW09362.1"/>
    </source>
</evidence>
<accession>A0A5C6M5U1</accession>
<organism evidence="1 2">
    <name type="scientific">Planctomyces bekefii</name>
    <dbReference type="NCBI Taxonomy" id="1653850"/>
    <lineage>
        <taxon>Bacteria</taxon>
        <taxon>Pseudomonadati</taxon>
        <taxon>Planctomycetota</taxon>
        <taxon>Planctomycetia</taxon>
        <taxon>Planctomycetales</taxon>
        <taxon>Planctomycetaceae</taxon>
        <taxon>Planctomyces</taxon>
    </lineage>
</organism>